<sequence>MIAAIMVFVGESPNQMVPTGTMKIAERTIDKTAAERSIMRMMSGENFINKRV</sequence>
<comment type="caution">
    <text evidence="1">The sequence shown here is derived from an EMBL/GenBank/DDBJ whole genome shotgun (WGS) entry which is preliminary data.</text>
</comment>
<dbReference type="EMBL" id="AEQN01000021">
    <property type="protein sequence ID" value="EFV01386.1"/>
    <property type="molecule type" value="Genomic_DNA"/>
</dbReference>
<evidence type="ECO:0000313" key="1">
    <source>
        <dbReference type="EMBL" id="EFV01386.1"/>
    </source>
</evidence>
<evidence type="ECO:0000313" key="2">
    <source>
        <dbReference type="Proteomes" id="UP000004754"/>
    </source>
</evidence>
<proteinExistence type="predicted"/>
<dbReference type="STRING" id="887929.HMP0721_1549"/>
<gene>
    <name evidence="1" type="ORF">HMP0721_1549</name>
</gene>
<name>E6MHR4_9FIRM</name>
<keyword evidence="2" id="KW-1185">Reference proteome</keyword>
<dbReference type="Proteomes" id="UP000004754">
    <property type="component" value="Unassembled WGS sequence"/>
</dbReference>
<dbReference type="HOGENOM" id="CLU_3083668_0_0_9"/>
<dbReference type="AlphaFoldDB" id="E6MHR4"/>
<organism evidence="1 2">
    <name type="scientific">Pseudoramibacter alactolyticus ATCC 23263</name>
    <dbReference type="NCBI Taxonomy" id="887929"/>
    <lineage>
        <taxon>Bacteria</taxon>
        <taxon>Bacillati</taxon>
        <taxon>Bacillota</taxon>
        <taxon>Clostridia</taxon>
        <taxon>Eubacteriales</taxon>
        <taxon>Eubacteriaceae</taxon>
        <taxon>Pseudoramibacter</taxon>
    </lineage>
</organism>
<accession>E6MHR4</accession>
<reference evidence="1 2" key="1">
    <citation type="submission" date="2010-12" db="EMBL/GenBank/DDBJ databases">
        <authorList>
            <person name="Muzny D."/>
            <person name="Qin X."/>
            <person name="Deng J."/>
            <person name="Jiang H."/>
            <person name="Liu Y."/>
            <person name="Qu J."/>
            <person name="Song X.-Z."/>
            <person name="Zhang L."/>
            <person name="Thornton R."/>
            <person name="Coyle M."/>
            <person name="Francisco L."/>
            <person name="Jackson L."/>
            <person name="Javaid M."/>
            <person name="Korchina V."/>
            <person name="Kovar C."/>
            <person name="Mata R."/>
            <person name="Mathew T."/>
            <person name="Ngo R."/>
            <person name="Nguyen L."/>
            <person name="Nguyen N."/>
            <person name="Okwuonu G."/>
            <person name="Ongeri F."/>
            <person name="Pham C."/>
            <person name="Simmons D."/>
            <person name="Wilczek-Boney K."/>
            <person name="Hale W."/>
            <person name="Jakkamsetti A."/>
            <person name="Pham P."/>
            <person name="Ruth R."/>
            <person name="San Lucas F."/>
            <person name="Warren J."/>
            <person name="Zhang J."/>
            <person name="Zhao Z."/>
            <person name="Zhou C."/>
            <person name="Zhu D."/>
            <person name="Lee S."/>
            <person name="Bess C."/>
            <person name="Blankenburg K."/>
            <person name="Forbes L."/>
            <person name="Fu Q."/>
            <person name="Gubbala S."/>
            <person name="Hirani K."/>
            <person name="Jayaseelan J.C."/>
            <person name="Lara F."/>
            <person name="Munidasa M."/>
            <person name="Palculict T."/>
            <person name="Patil S."/>
            <person name="Pu L.-L."/>
            <person name="Saada N."/>
            <person name="Tang L."/>
            <person name="Weissenberger G."/>
            <person name="Zhu Y."/>
            <person name="Hemphill L."/>
            <person name="Shang Y."/>
            <person name="Youmans B."/>
            <person name="Ayvaz T."/>
            <person name="Ross M."/>
            <person name="Santibanez J."/>
            <person name="Aqrawi P."/>
            <person name="Gross S."/>
            <person name="Joshi V."/>
            <person name="Fowler G."/>
            <person name="Nazareth L."/>
            <person name="Reid J."/>
            <person name="Worley K."/>
            <person name="Petrosino J."/>
            <person name="Highlander S."/>
            <person name="Gibbs R."/>
        </authorList>
    </citation>
    <scope>NUCLEOTIDE SEQUENCE [LARGE SCALE GENOMIC DNA]</scope>
    <source>
        <strain evidence="1 2">ATCC 23263</strain>
    </source>
</reference>
<protein>
    <submittedName>
        <fullName evidence="1">Uncharacterized protein</fullName>
    </submittedName>
</protein>